<evidence type="ECO:0000259" key="1">
    <source>
        <dbReference type="PROSITE" id="PS50887"/>
    </source>
</evidence>
<reference evidence="2 3" key="1">
    <citation type="submission" date="2015-06" db="EMBL/GenBank/DDBJ databases">
        <title>Draft genome assembly of filamentous brackish cyanobacterium Limnoraphis robusta strain CS-951.</title>
        <authorList>
            <person name="Willis A."/>
            <person name="Parks M."/>
            <person name="Burford M.A."/>
        </authorList>
    </citation>
    <scope>NUCLEOTIDE SEQUENCE [LARGE SCALE GENOMIC DNA]</scope>
    <source>
        <strain evidence="2 3">CS-951</strain>
    </source>
</reference>
<evidence type="ECO:0000313" key="3">
    <source>
        <dbReference type="Proteomes" id="UP000033607"/>
    </source>
</evidence>
<dbReference type="PANTHER" id="PTHR45138">
    <property type="entry name" value="REGULATORY COMPONENTS OF SENSORY TRANSDUCTION SYSTEM"/>
    <property type="match status" value="1"/>
</dbReference>
<dbReference type="RefSeq" id="WP_049559625.1">
    <property type="nucleotide sequence ID" value="NZ_LATL02000171.1"/>
</dbReference>
<dbReference type="PROSITE" id="PS50887">
    <property type="entry name" value="GGDEF"/>
    <property type="match status" value="1"/>
</dbReference>
<evidence type="ECO:0000313" key="2">
    <source>
        <dbReference type="EMBL" id="KMW70430.1"/>
    </source>
</evidence>
<dbReference type="InterPro" id="IPR043128">
    <property type="entry name" value="Rev_trsase/Diguanyl_cyclase"/>
</dbReference>
<dbReference type="GO" id="GO:0005886">
    <property type="term" value="C:plasma membrane"/>
    <property type="evidence" value="ECO:0007669"/>
    <property type="project" value="TreeGrafter"/>
</dbReference>
<dbReference type="InterPro" id="IPR050469">
    <property type="entry name" value="Diguanylate_Cyclase"/>
</dbReference>
<dbReference type="GO" id="GO:0052621">
    <property type="term" value="F:diguanylate cyclase activity"/>
    <property type="evidence" value="ECO:0007669"/>
    <property type="project" value="TreeGrafter"/>
</dbReference>
<dbReference type="InterPro" id="IPR029787">
    <property type="entry name" value="Nucleotide_cyclase"/>
</dbReference>
<dbReference type="EMBL" id="LATL02000171">
    <property type="protein sequence ID" value="KMW70430.1"/>
    <property type="molecule type" value="Genomic_DNA"/>
</dbReference>
<accession>A0A0J9EZ03</accession>
<dbReference type="SUPFAM" id="SSF55073">
    <property type="entry name" value="Nucleotide cyclase"/>
    <property type="match status" value="1"/>
</dbReference>
<dbReference type="PANTHER" id="PTHR45138:SF9">
    <property type="entry name" value="DIGUANYLATE CYCLASE DGCM-RELATED"/>
    <property type="match status" value="1"/>
</dbReference>
<sequence>RIREKVKSLAIEIKSQKFGGFPEEFVTVSLGVSNTIPNAEENYRAIVQATERALYQSKRKGRNRVTVSQFQASTVS</sequence>
<dbReference type="OrthoDB" id="502668at2"/>
<protein>
    <recommendedName>
        <fullName evidence="1">GGDEF domain-containing protein</fullName>
    </recommendedName>
</protein>
<dbReference type="AlphaFoldDB" id="A0A0J9EZ03"/>
<organism evidence="2 3">
    <name type="scientific">Limnoraphis robusta CS-951</name>
    <dbReference type="NCBI Taxonomy" id="1637645"/>
    <lineage>
        <taxon>Bacteria</taxon>
        <taxon>Bacillati</taxon>
        <taxon>Cyanobacteriota</taxon>
        <taxon>Cyanophyceae</taxon>
        <taxon>Oscillatoriophycideae</taxon>
        <taxon>Oscillatoriales</taxon>
        <taxon>Sirenicapillariaceae</taxon>
        <taxon>Limnoraphis</taxon>
    </lineage>
</organism>
<comment type="caution">
    <text evidence="2">The sequence shown here is derived from an EMBL/GenBank/DDBJ whole genome shotgun (WGS) entry which is preliminary data.</text>
</comment>
<dbReference type="InterPro" id="IPR000160">
    <property type="entry name" value="GGDEF_dom"/>
</dbReference>
<dbReference type="Proteomes" id="UP000033607">
    <property type="component" value="Unassembled WGS sequence"/>
</dbReference>
<dbReference type="GO" id="GO:0043709">
    <property type="term" value="P:cell adhesion involved in single-species biofilm formation"/>
    <property type="evidence" value="ECO:0007669"/>
    <property type="project" value="TreeGrafter"/>
</dbReference>
<name>A0A0J9EZ03_9CYAN</name>
<dbReference type="Gene3D" id="3.30.70.270">
    <property type="match status" value="1"/>
</dbReference>
<feature type="domain" description="GGDEF" evidence="1">
    <location>
        <begin position="1"/>
        <end position="70"/>
    </location>
</feature>
<dbReference type="GO" id="GO:1902201">
    <property type="term" value="P:negative regulation of bacterial-type flagellum-dependent cell motility"/>
    <property type="evidence" value="ECO:0007669"/>
    <property type="project" value="TreeGrafter"/>
</dbReference>
<feature type="non-terminal residue" evidence="2">
    <location>
        <position position="1"/>
    </location>
</feature>
<gene>
    <name evidence="2" type="ORF">WN50_35410</name>
</gene>
<proteinExistence type="predicted"/>
<dbReference type="Pfam" id="PF00990">
    <property type="entry name" value="GGDEF"/>
    <property type="match status" value="1"/>
</dbReference>